<protein>
    <submittedName>
        <fullName evidence="1">Uncharacterized protein</fullName>
    </submittedName>
</protein>
<evidence type="ECO:0000313" key="1">
    <source>
        <dbReference type="EMBL" id="PKA61477.1"/>
    </source>
</evidence>
<organism evidence="1 2">
    <name type="scientific">Apostasia shenzhenica</name>
    <dbReference type="NCBI Taxonomy" id="1088818"/>
    <lineage>
        <taxon>Eukaryota</taxon>
        <taxon>Viridiplantae</taxon>
        <taxon>Streptophyta</taxon>
        <taxon>Embryophyta</taxon>
        <taxon>Tracheophyta</taxon>
        <taxon>Spermatophyta</taxon>
        <taxon>Magnoliopsida</taxon>
        <taxon>Liliopsida</taxon>
        <taxon>Asparagales</taxon>
        <taxon>Orchidaceae</taxon>
        <taxon>Apostasioideae</taxon>
        <taxon>Apostasia</taxon>
    </lineage>
</organism>
<evidence type="ECO:0000313" key="2">
    <source>
        <dbReference type="Proteomes" id="UP000236161"/>
    </source>
</evidence>
<gene>
    <name evidence="1" type="ORF">AXF42_Ash014394</name>
</gene>
<reference evidence="1 2" key="1">
    <citation type="journal article" date="2017" name="Nature">
        <title>The Apostasia genome and the evolution of orchids.</title>
        <authorList>
            <person name="Zhang G.Q."/>
            <person name="Liu K.W."/>
            <person name="Li Z."/>
            <person name="Lohaus R."/>
            <person name="Hsiao Y.Y."/>
            <person name="Niu S.C."/>
            <person name="Wang J.Y."/>
            <person name="Lin Y.C."/>
            <person name="Xu Q."/>
            <person name="Chen L.J."/>
            <person name="Yoshida K."/>
            <person name="Fujiwara S."/>
            <person name="Wang Z.W."/>
            <person name="Zhang Y.Q."/>
            <person name="Mitsuda N."/>
            <person name="Wang M."/>
            <person name="Liu G.H."/>
            <person name="Pecoraro L."/>
            <person name="Huang H.X."/>
            <person name="Xiao X.J."/>
            <person name="Lin M."/>
            <person name="Wu X.Y."/>
            <person name="Wu W.L."/>
            <person name="Chen Y.Y."/>
            <person name="Chang S.B."/>
            <person name="Sakamoto S."/>
            <person name="Ohme-Takagi M."/>
            <person name="Yagi M."/>
            <person name="Zeng S.J."/>
            <person name="Shen C.Y."/>
            <person name="Yeh C.M."/>
            <person name="Luo Y.B."/>
            <person name="Tsai W.C."/>
            <person name="Van de Peer Y."/>
            <person name="Liu Z.J."/>
        </authorList>
    </citation>
    <scope>NUCLEOTIDE SEQUENCE [LARGE SCALE GENOMIC DNA]</scope>
    <source>
        <strain evidence="2">cv. Shenzhen</strain>
        <tissue evidence="1">Stem</tissue>
    </source>
</reference>
<dbReference type="Proteomes" id="UP000236161">
    <property type="component" value="Unassembled WGS sequence"/>
</dbReference>
<proteinExistence type="predicted"/>
<sequence length="108" mass="11559">MQNFLFSLDLCGSSSAVSDANPRETALTVSNIRFPTIIPQQVHFPFRSLSLSLSLYLHAIGVQRRRIGEKGASASVNVAGSLGACRAELMASSLRQLSSASFYAGKKP</sequence>
<dbReference type="EMBL" id="KZ451930">
    <property type="protein sequence ID" value="PKA61477.1"/>
    <property type="molecule type" value="Genomic_DNA"/>
</dbReference>
<name>A0A2I0B102_9ASPA</name>
<keyword evidence="2" id="KW-1185">Reference proteome</keyword>
<dbReference type="AlphaFoldDB" id="A0A2I0B102"/>
<accession>A0A2I0B102</accession>